<feature type="modified residue" description="4-aspartylphosphate" evidence="8">
    <location>
        <position position="93"/>
    </location>
</feature>
<proteinExistence type="predicted"/>
<evidence type="ECO:0000256" key="6">
    <source>
        <dbReference type="ARBA" id="ARBA00023125"/>
    </source>
</evidence>
<dbReference type="PROSITE" id="PS50045">
    <property type="entry name" value="SIGMA54_INTERACT_4"/>
    <property type="match status" value="1"/>
</dbReference>
<dbReference type="InterPro" id="IPR002078">
    <property type="entry name" value="Sigma_54_int"/>
</dbReference>
<dbReference type="PRINTS" id="PR01590">
    <property type="entry name" value="HTHFIS"/>
</dbReference>
<dbReference type="AlphaFoldDB" id="A0A378LGV2"/>
<evidence type="ECO:0000256" key="7">
    <source>
        <dbReference type="ARBA" id="ARBA00023163"/>
    </source>
</evidence>
<dbReference type="InterPro" id="IPR003593">
    <property type="entry name" value="AAA+_ATPase"/>
</dbReference>
<reference evidence="11 13" key="1">
    <citation type="submission" date="2015-11" db="EMBL/GenBank/DDBJ databases">
        <title>Genomic analysis of 38 Legionella species identifies large and diverse effector repertoires.</title>
        <authorList>
            <person name="Burstein D."/>
            <person name="Amaro F."/>
            <person name="Zusman T."/>
            <person name="Lifshitz Z."/>
            <person name="Cohen O."/>
            <person name="Gilbert J.A."/>
            <person name="Pupko T."/>
            <person name="Shuman H.A."/>
            <person name="Segal G."/>
        </authorList>
    </citation>
    <scope>NUCLEOTIDE SEQUENCE [LARGE SCALE GENOMIC DNA]</scope>
    <source>
        <strain evidence="11 13">SC-18-C9</strain>
    </source>
</reference>
<dbReference type="GO" id="GO:0005524">
    <property type="term" value="F:ATP binding"/>
    <property type="evidence" value="ECO:0007669"/>
    <property type="project" value="UniProtKB-KW"/>
</dbReference>
<keyword evidence="4" id="KW-0902">Two-component regulatory system</keyword>
<organism evidence="12 14">
    <name type="scientific">Legionella steigerwaltii</name>
    <dbReference type="NCBI Taxonomy" id="460"/>
    <lineage>
        <taxon>Bacteria</taxon>
        <taxon>Pseudomonadati</taxon>
        <taxon>Pseudomonadota</taxon>
        <taxon>Gammaproteobacteria</taxon>
        <taxon>Legionellales</taxon>
        <taxon>Legionellaceae</taxon>
        <taxon>Legionella</taxon>
    </lineage>
</organism>
<dbReference type="Gene3D" id="1.10.10.60">
    <property type="entry name" value="Homeodomain-like"/>
    <property type="match status" value="1"/>
</dbReference>
<reference evidence="12 14" key="2">
    <citation type="submission" date="2018-06" db="EMBL/GenBank/DDBJ databases">
        <authorList>
            <consortium name="Pathogen Informatics"/>
            <person name="Doyle S."/>
        </authorList>
    </citation>
    <scope>NUCLEOTIDE SEQUENCE [LARGE SCALE GENOMIC DNA]</scope>
    <source>
        <strain evidence="12 14">NCTC11991</strain>
    </source>
</reference>
<dbReference type="Pfam" id="PF00158">
    <property type="entry name" value="Sigma54_activat"/>
    <property type="match status" value="1"/>
</dbReference>
<evidence type="ECO:0000256" key="8">
    <source>
        <dbReference type="PROSITE-ProRule" id="PRU00169"/>
    </source>
</evidence>
<evidence type="ECO:0000259" key="10">
    <source>
        <dbReference type="PROSITE" id="PS50110"/>
    </source>
</evidence>
<keyword evidence="6" id="KW-0238">DNA-binding</keyword>
<evidence type="ECO:0000256" key="1">
    <source>
        <dbReference type="ARBA" id="ARBA00022553"/>
    </source>
</evidence>
<dbReference type="Pfam" id="PF25601">
    <property type="entry name" value="AAA_lid_14"/>
    <property type="match status" value="1"/>
</dbReference>
<keyword evidence="13" id="KW-1185">Reference proteome</keyword>
<dbReference type="SMART" id="SM00382">
    <property type="entry name" value="AAA"/>
    <property type="match status" value="1"/>
</dbReference>
<feature type="domain" description="Response regulatory" evidence="10">
    <location>
        <begin position="44"/>
        <end position="158"/>
    </location>
</feature>
<protein>
    <submittedName>
        <fullName evidence="12">Two-component response regulator</fullName>
    </submittedName>
</protein>
<dbReference type="InterPro" id="IPR011006">
    <property type="entry name" value="CheY-like_superfamily"/>
</dbReference>
<keyword evidence="3" id="KW-0067">ATP-binding</keyword>
<dbReference type="Gene3D" id="3.40.50.300">
    <property type="entry name" value="P-loop containing nucleotide triphosphate hydrolases"/>
    <property type="match status" value="1"/>
</dbReference>
<dbReference type="InterPro" id="IPR002197">
    <property type="entry name" value="HTH_Fis"/>
</dbReference>
<evidence type="ECO:0000256" key="3">
    <source>
        <dbReference type="ARBA" id="ARBA00022840"/>
    </source>
</evidence>
<dbReference type="Gene3D" id="3.40.50.2300">
    <property type="match status" value="1"/>
</dbReference>
<evidence type="ECO:0000313" key="11">
    <source>
        <dbReference type="EMBL" id="KTD81021.1"/>
    </source>
</evidence>
<keyword evidence="7" id="KW-0804">Transcription</keyword>
<evidence type="ECO:0000259" key="9">
    <source>
        <dbReference type="PROSITE" id="PS50045"/>
    </source>
</evidence>
<dbReference type="InterPro" id="IPR009057">
    <property type="entry name" value="Homeodomain-like_sf"/>
</dbReference>
<dbReference type="InterPro" id="IPR025943">
    <property type="entry name" value="Sigma_54_int_dom_ATP-bd_2"/>
</dbReference>
<dbReference type="InterPro" id="IPR058031">
    <property type="entry name" value="AAA_lid_NorR"/>
</dbReference>
<dbReference type="Pfam" id="PF00072">
    <property type="entry name" value="Response_reg"/>
    <property type="match status" value="1"/>
</dbReference>
<dbReference type="CDD" id="cd00009">
    <property type="entry name" value="AAA"/>
    <property type="match status" value="1"/>
</dbReference>
<dbReference type="PANTHER" id="PTHR32071:SF21">
    <property type="entry name" value="TRANSCRIPTIONAL REGULATORY PROTEIN FLGR"/>
    <property type="match status" value="1"/>
</dbReference>
<gene>
    <name evidence="12" type="primary">fleR_2</name>
    <name evidence="11" type="synonym">fleR_1</name>
    <name evidence="11" type="ORF">Lstg_0248</name>
    <name evidence="12" type="ORF">NCTC11991_01898</name>
</gene>
<dbReference type="Gene3D" id="1.10.8.60">
    <property type="match status" value="1"/>
</dbReference>
<dbReference type="InterPro" id="IPR001789">
    <property type="entry name" value="Sig_transdc_resp-reg_receiver"/>
</dbReference>
<dbReference type="SUPFAM" id="SSF52172">
    <property type="entry name" value="CheY-like"/>
    <property type="match status" value="1"/>
</dbReference>
<dbReference type="Pfam" id="PF02954">
    <property type="entry name" value="HTH_8"/>
    <property type="match status" value="1"/>
</dbReference>
<dbReference type="STRING" id="460.Lstg_0248"/>
<dbReference type="EMBL" id="UGOY01000001">
    <property type="protein sequence ID" value="STY23291.1"/>
    <property type="molecule type" value="Genomic_DNA"/>
</dbReference>
<dbReference type="InterPro" id="IPR027417">
    <property type="entry name" value="P-loop_NTPase"/>
</dbReference>
<dbReference type="Proteomes" id="UP000255110">
    <property type="component" value="Unassembled WGS sequence"/>
</dbReference>
<evidence type="ECO:0000256" key="5">
    <source>
        <dbReference type="ARBA" id="ARBA00023015"/>
    </source>
</evidence>
<evidence type="ECO:0000256" key="4">
    <source>
        <dbReference type="ARBA" id="ARBA00023012"/>
    </source>
</evidence>
<dbReference type="PANTHER" id="PTHR32071">
    <property type="entry name" value="TRANSCRIPTIONAL REGULATORY PROTEIN"/>
    <property type="match status" value="1"/>
</dbReference>
<dbReference type="GO" id="GO:0043565">
    <property type="term" value="F:sequence-specific DNA binding"/>
    <property type="evidence" value="ECO:0007669"/>
    <property type="project" value="InterPro"/>
</dbReference>
<dbReference type="SMART" id="SM00448">
    <property type="entry name" value="REC"/>
    <property type="match status" value="1"/>
</dbReference>
<dbReference type="InterPro" id="IPR025662">
    <property type="entry name" value="Sigma_54_int_dom_ATP-bd_1"/>
</dbReference>
<name>A0A378LGV2_9GAMM</name>
<evidence type="ECO:0000313" key="14">
    <source>
        <dbReference type="Proteomes" id="UP000255110"/>
    </source>
</evidence>
<dbReference type="EMBL" id="LNYZ01000001">
    <property type="protein sequence ID" value="KTD81021.1"/>
    <property type="molecule type" value="Genomic_DNA"/>
</dbReference>
<dbReference type="SUPFAM" id="SSF46689">
    <property type="entry name" value="Homeodomain-like"/>
    <property type="match status" value="1"/>
</dbReference>
<sequence length="478" mass="53787">MLSRHPEYDGMPLILAFKIWGAFCHARDDILFITLRKKDFFMSHVLIVEDDPVLREALAETMTIAGHTYITAKDGKEALALLEIHNPSVVLTDIRMDELDGNQLLAEIQKRRLGLPVILMTAYGSVQDAVNALHHGAVDYLQKPFSAQVLTEKINQYIKVEFDEDTGEPIAKDPKSQALLTMALKVAQSDVGVMISGESGTGKEVLAHFIHDHSPRKKQPFIAINCAAIPEQMLEATLFGYEKGSFTGAYKSTPGKFEQAQGGTLLLDEVSEMPLSLQAKLLRVLQEKEVERIGANKTISLDVRILATTNRQLKDEVKVGRFREDLFYRLNVFPLQWHPLRERKNDIIPLANYLIRKHCQHKQPVVPVICPAAQKLMLAYPWPGNARELDNVIQRALVLQTQGIIEAEHLQLSLTTTLVPETSPAAHSKNLQIHEFELIEKTLLENEGNRQKVAALLGVSERTLRYKLAKMREEGYTV</sequence>
<keyword evidence="1 8" id="KW-0597">Phosphoprotein</keyword>
<dbReference type="GO" id="GO:0006355">
    <property type="term" value="P:regulation of DNA-templated transcription"/>
    <property type="evidence" value="ECO:0007669"/>
    <property type="project" value="InterPro"/>
</dbReference>
<dbReference type="PROSITE" id="PS00675">
    <property type="entry name" value="SIGMA54_INTERACT_1"/>
    <property type="match status" value="1"/>
</dbReference>
<dbReference type="FunFam" id="3.40.50.300:FF:000006">
    <property type="entry name" value="DNA-binding transcriptional regulator NtrC"/>
    <property type="match status" value="1"/>
</dbReference>
<dbReference type="PROSITE" id="PS50110">
    <property type="entry name" value="RESPONSE_REGULATORY"/>
    <property type="match status" value="1"/>
</dbReference>
<evidence type="ECO:0000313" key="13">
    <source>
        <dbReference type="Proteomes" id="UP000054820"/>
    </source>
</evidence>
<keyword evidence="5" id="KW-0805">Transcription regulation</keyword>
<accession>A0A378LGV2</accession>
<dbReference type="SUPFAM" id="SSF52540">
    <property type="entry name" value="P-loop containing nucleoside triphosphate hydrolases"/>
    <property type="match status" value="1"/>
</dbReference>
<dbReference type="FunFam" id="3.40.50.2300:FF:000018">
    <property type="entry name" value="DNA-binding transcriptional regulator NtrC"/>
    <property type="match status" value="1"/>
</dbReference>
<evidence type="ECO:0000256" key="2">
    <source>
        <dbReference type="ARBA" id="ARBA00022741"/>
    </source>
</evidence>
<dbReference type="Proteomes" id="UP000054820">
    <property type="component" value="Unassembled WGS sequence"/>
</dbReference>
<dbReference type="GO" id="GO:0000160">
    <property type="term" value="P:phosphorelay signal transduction system"/>
    <property type="evidence" value="ECO:0007669"/>
    <property type="project" value="UniProtKB-KW"/>
</dbReference>
<feature type="domain" description="Sigma-54 factor interaction" evidence="9">
    <location>
        <begin position="169"/>
        <end position="398"/>
    </location>
</feature>
<dbReference type="PROSITE" id="PS00676">
    <property type="entry name" value="SIGMA54_INTERACT_2"/>
    <property type="match status" value="1"/>
</dbReference>
<evidence type="ECO:0000313" key="12">
    <source>
        <dbReference type="EMBL" id="STY23291.1"/>
    </source>
</evidence>
<keyword evidence="2" id="KW-0547">Nucleotide-binding</keyword>